<dbReference type="GO" id="GO:0008696">
    <property type="term" value="F:4-amino-4-deoxychorismate lyase activity"/>
    <property type="evidence" value="ECO:0007669"/>
    <property type="project" value="UniProtKB-EC"/>
</dbReference>
<evidence type="ECO:0000256" key="7">
    <source>
        <dbReference type="ARBA" id="ARBA00035633"/>
    </source>
</evidence>
<sequence length="296" mass="32447">MSDHSLVMATNSRAANYGDGCFTTIAVLNGRLQLADYHLKRLQSDCTRLGIDHRAISYVCDDLLTNEASNTEASQQVISLQALMAMLDSHVDHEQAVLKILISRGNGGRGYSPASCSNPEAIITLHPFPQYYAQWRARGVALGVSPIQLAEQPLLAGLKHLNRLEQVLIKQALETTEYDDVLVTTLSGELIEASAANVFWLAHDGTWCTPKITHAGVNGVCRQWILDFLYGKDLPVNEAHFKLSDVMAARAVFLCNAVMQIMPVNSLESPQGKASFALEPVFKLATKIDDEAIQRA</sequence>
<protein>
    <recommendedName>
        <fullName evidence="8 10">Aminodeoxychorismate lyase</fullName>
        <ecNumber evidence="8 10">4.1.3.38</ecNumber>
    </recommendedName>
</protein>
<dbReference type="InterPro" id="IPR001544">
    <property type="entry name" value="Aminotrans_IV"/>
</dbReference>
<dbReference type="NCBIfam" id="NF004761">
    <property type="entry name" value="PRK06092.1"/>
    <property type="match status" value="1"/>
</dbReference>
<dbReference type="InterPro" id="IPR017824">
    <property type="entry name" value="Aminodeoxychorismate_lyase_IV"/>
</dbReference>
<comment type="caution">
    <text evidence="11">The sequence shown here is derived from an EMBL/GenBank/DDBJ whole genome shotgun (WGS) entry which is preliminary data.</text>
</comment>
<evidence type="ECO:0000313" key="11">
    <source>
        <dbReference type="EMBL" id="MDM7860732.1"/>
    </source>
</evidence>
<evidence type="ECO:0000313" key="12">
    <source>
        <dbReference type="Proteomes" id="UP001234343"/>
    </source>
</evidence>
<evidence type="ECO:0000256" key="9">
    <source>
        <dbReference type="ARBA" id="ARBA00049529"/>
    </source>
</evidence>
<comment type="cofactor">
    <cofactor evidence="1">
        <name>pyridoxal 5'-phosphate</name>
        <dbReference type="ChEBI" id="CHEBI:597326"/>
    </cofactor>
</comment>
<dbReference type="RefSeq" id="WP_289365020.1">
    <property type="nucleotide sequence ID" value="NZ_JAUCBP010000007.1"/>
</dbReference>
<evidence type="ECO:0000256" key="2">
    <source>
        <dbReference type="ARBA" id="ARBA00009320"/>
    </source>
</evidence>
<name>A0ABT7SYV8_9ALTE</name>
<comment type="similarity">
    <text evidence="2">Belongs to the class-IV pyridoxal-phosphate-dependent aminotransferase family.</text>
</comment>
<comment type="subunit">
    <text evidence="3">Homodimer.</text>
</comment>
<evidence type="ECO:0000256" key="10">
    <source>
        <dbReference type="NCBIfam" id="TIGR03461"/>
    </source>
</evidence>
<dbReference type="CDD" id="cd01559">
    <property type="entry name" value="ADCL_like"/>
    <property type="match status" value="1"/>
</dbReference>
<accession>A0ABT7SYV8</accession>
<evidence type="ECO:0000256" key="3">
    <source>
        <dbReference type="ARBA" id="ARBA00011738"/>
    </source>
</evidence>
<dbReference type="SUPFAM" id="SSF56752">
    <property type="entry name" value="D-aminoacid aminotransferase-like PLP-dependent enzymes"/>
    <property type="match status" value="1"/>
</dbReference>
<keyword evidence="6 11" id="KW-0456">Lyase</keyword>
<dbReference type="Proteomes" id="UP001234343">
    <property type="component" value="Unassembled WGS sequence"/>
</dbReference>
<proteinExistence type="inferred from homology"/>
<dbReference type="InterPro" id="IPR050571">
    <property type="entry name" value="Class-IV_PLP-Dep_Aminotrnsfr"/>
</dbReference>
<dbReference type="InterPro" id="IPR043131">
    <property type="entry name" value="BCAT-like_N"/>
</dbReference>
<keyword evidence="5" id="KW-0289">Folate biosynthesis</keyword>
<dbReference type="NCBIfam" id="TIGR03461">
    <property type="entry name" value="pabC_Proteo"/>
    <property type="match status" value="1"/>
</dbReference>
<evidence type="ECO:0000256" key="8">
    <source>
        <dbReference type="ARBA" id="ARBA00035676"/>
    </source>
</evidence>
<organism evidence="11 12">
    <name type="scientific">Alteromonas arenosi</name>
    <dbReference type="NCBI Taxonomy" id="3055817"/>
    <lineage>
        <taxon>Bacteria</taxon>
        <taxon>Pseudomonadati</taxon>
        <taxon>Pseudomonadota</taxon>
        <taxon>Gammaproteobacteria</taxon>
        <taxon>Alteromonadales</taxon>
        <taxon>Alteromonadaceae</taxon>
        <taxon>Alteromonas/Salinimonas group</taxon>
        <taxon>Alteromonas</taxon>
    </lineage>
</organism>
<keyword evidence="4" id="KW-0663">Pyridoxal phosphate</keyword>
<dbReference type="PANTHER" id="PTHR42743:SF2">
    <property type="entry name" value="AMINODEOXYCHORISMATE LYASE"/>
    <property type="match status" value="1"/>
</dbReference>
<dbReference type="EMBL" id="JAUCBP010000007">
    <property type="protein sequence ID" value="MDM7860732.1"/>
    <property type="molecule type" value="Genomic_DNA"/>
</dbReference>
<dbReference type="EC" id="4.1.3.38" evidence="8 10"/>
<keyword evidence="12" id="KW-1185">Reference proteome</keyword>
<dbReference type="Gene3D" id="3.20.10.10">
    <property type="entry name" value="D-amino Acid Aminotransferase, subunit A, domain 2"/>
    <property type="match status" value="1"/>
</dbReference>
<comment type="pathway">
    <text evidence="7">Cofactor biosynthesis; tetrahydrofolate biosynthesis; 4-aminobenzoate from chorismate: step 2/2.</text>
</comment>
<dbReference type="Pfam" id="PF01063">
    <property type="entry name" value="Aminotran_4"/>
    <property type="match status" value="1"/>
</dbReference>
<evidence type="ECO:0000256" key="4">
    <source>
        <dbReference type="ARBA" id="ARBA00022898"/>
    </source>
</evidence>
<evidence type="ECO:0000256" key="5">
    <source>
        <dbReference type="ARBA" id="ARBA00022909"/>
    </source>
</evidence>
<dbReference type="InterPro" id="IPR036038">
    <property type="entry name" value="Aminotransferase-like"/>
</dbReference>
<dbReference type="Gene3D" id="3.30.470.10">
    <property type="match status" value="1"/>
</dbReference>
<reference evidence="11 12" key="1">
    <citation type="submission" date="2023-06" db="EMBL/GenBank/DDBJ databases">
        <title>Alteromonas sp. ASW11-36 isolated from intertidal sand.</title>
        <authorList>
            <person name="Li Y."/>
        </authorList>
    </citation>
    <scope>NUCLEOTIDE SEQUENCE [LARGE SCALE GENOMIC DNA]</scope>
    <source>
        <strain evidence="11 12">ASW11-36</strain>
    </source>
</reference>
<evidence type="ECO:0000256" key="1">
    <source>
        <dbReference type="ARBA" id="ARBA00001933"/>
    </source>
</evidence>
<dbReference type="PANTHER" id="PTHR42743">
    <property type="entry name" value="AMINO-ACID AMINOTRANSFERASE"/>
    <property type="match status" value="1"/>
</dbReference>
<comment type="catalytic activity">
    <reaction evidence="9">
        <text>4-amino-4-deoxychorismate = 4-aminobenzoate + pyruvate + H(+)</text>
        <dbReference type="Rhea" id="RHEA:16201"/>
        <dbReference type="ChEBI" id="CHEBI:15361"/>
        <dbReference type="ChEBI" id="CHEBI:15378"/>
        <dbReference type="ChEBI" id="CHEBI:17836"/>
        <dbReference type="ChEBI" id="CHEBI:58406"/>
        <dbReference type="EC" id="4.1.3.38"/>
    </reaction>
</comment>
<evidence type="ECO:0000256" key="6">
    <source>
        <dbReference type="ARBA" id="ARBA00023239"/>
    </source>
</evidence>
<gene>
    <name evidence="11" type="primary">pabC</name>
    <name evidence="11" type="ORF">QTP81_08995</name>
</gene>
<dbReference type="InterPro" id="IPR043132">
    <property type="entry name" value="BCAT-like_C"/>
</dbReference>